<evidence type="ECO:0000256" key="7">
    <source>
        <dbReference type="ARBA" id="ARBA00022801"/>
    </source>
</evidence>
<accession>A0A1G9EAB9</accession>
<dbReference type="GO" id="GO:0006281">
    <property type="term" value="P:DNA repair"/>
    <property type="evidence" value="ECO:0007669"/>
    <property type="project" value="UniProtKB-KW"/>
</dbReference>
<evidence type="ECO:0000256" key="4">
    <source>
        <dbReference type="ARBA" id="ARBA00022705"/>
    </source>
</evidence>
<dbReference type="InterPro" id="IPR020084">
    <property type="entry name" value="NUDIX_hydrolase_CS"/>
</dbReference>
<comment type="catalytic activity">
    <reaction evidence="11">
        <text>8-oxo-GTP + H2O = 8-oxo-GMP + diphosphate + H(+)</text>
        <dbReference type="Rhea" id="RHEA:67616"/>
        <dbReference type="ChEBI" id="CHEBI:15377"/>
        <dbReference type="ChEBI" id="CHEBI:15378"/>
        <dbReference type="ChEBI" id="CHEBI:33019"/>
        <dbReference type="ChEBI" id="CHEBI:143553"/>
        <dbReference type="ChEBI" id="CHEBI:145694"/>
    </reaction>
</comment>
<dbReference type="InterPro" id="IPR015797">
    <property type="entry name" value="NUDIX_hydrolase-like_dom_sf"/>
</dbReference>
<keyword evidence="20" id="KW-1185">Reference proteome</keyword>
<dbReference type="GO" id="GO:0044715">
    <property type="term" value="F:8-oxo-dGDP phosphatase activity"/>
    <property type="evidence" value="ECO:0007669"/>
    <property type="project" value="TreeGrafter"/>
</dbReference>
<dbReference type="InterPro" id="IPR000086">
    <property type="entry name" value="NUDIX_hydrolase_dom"/>
</dbReference>
<dbReference type="AlphaFoldDB" id="A0A1G9EAB9"/>
<feature type="domain" description="Nudix hydrolase" evidence="18">
    <location>
        <begin position="5"/>
        <end position="132"/>
    </location>
</feature>
<keyword evidence="3" id="KW-0515">Mutator protein</keyword>
<evidence type="ECO:0000256" key="1">
    <source>
        <dbReference type="ARBA" id="ARBA00001946"/>
    </source>
</evidence>
<keyword evidence="6" id="KW-0227">DNA damage</keyword>
<dbReference type="CDD" id="cd03425">
    <property type="entry name" value="NUDIX_MutT_NudA_like"/>
    <property type="match status" value="1"/>
</dbReference>
<dbReference type="SUPFAM" id="SSF55811">
    <property type="entry name" value="Nudix"/>
    <property type="match status" value="1"/>
</dbReference>
<evidence type="ECO:0000256" key="13">
    <source>
        <dbReference type="ARBA" id="ARBA00040794"/>
    </source>
</evidence>
<evidence type="ECO:0000256" key="5">
    <source>
        <dbReference type="ARBA" id="ARBA00022723"/>
    </source>
</evidence>
<comment type="catalytic activity">
    <reaction evidence="10">
        <text>8-oxo-dGTP + H2O = 8-oxo-dGMP + diphosphate + H(+)</text>
        <dbReference type="Rhea" id="RHEA:31575"/>
        <dbReference type="ChEBI" id="CHEBI:15377"/>
        <dbReference type="ChEBI" id="CHEBI:15378"/>
        <dbReference type="ChEBI" id="CHEBI:33019"/>
        <dbReference type="ChEBI" id="CHEBI:63224"/>
        <dbReference type="ChEBI" id="CHEBI:77896"/>
        <dbReference type="EC" id="3.6.1.55"/>
    </reaction>
</comment>
<keyword evidence="4" id="KW-0235">DNA replication</keyword>
<dbReference type="STRING" id="246191.SAMN05660337_1018"/>
<evidence type="ECO:0000256" key="11">
    <source>
        <dbReference type="ARBA" id="ARBA00036904"/>
    </source>
</evidence>
<dbReference type="EC" id="3.6.1.55" evidence="12"/>
<dbReference type="PANTHER" id="PTHR47707">
    <property type="entry name" value="8-OXO-DGTP DIPHOSPHATASE"/>
    <property type="match status" value="1"/>
</dbReference>
<evidence type="ECO:0000256" key="9">
    <source>
        <dbReference type="ARBA" id="ARBA00023204"/>
    </source>
</evidence>
<evidence type="ECO:0000259" key="18">
    <source>
        <dbReference type="PROSITE" id="PS51462"/>
    </source>
</evidence>
<dbReference type="GO" id="GO:0035539">
    <property type="term" value="F:8-oxo-7,8-dihydrodeoxyguanosine triphosphate pyrophosphatase activity"/>
    <property type="evidence" value="ECO:0007669"/>
    <property type="project" value="UniProtKB-EC"/>
</dbReference>
<dbReference type="GO" id="GO:0006260">
    <property type="term" value="P:DNA replication"/>
    <property type="evidence" value="ECO:0007669"/>
    <property type="project" value="UniProtKB-KW"/>
</dbReference>
<evidence type="ECO:0000313" key="20">
    <source>
        <dbReference type="Proteomes" id="UP000199053"/>
    </source>
</evidence>
<sequence length="140" mass="16245">MADRMPVSVVAGIIWNKGLFLSAERPKGKDYAGWWEFPGGKVEKGESLSEALVRELQEELGITPLKFDFWMEKLVDYPEYTVKLNFFDIWEFSGDVTSLENQSFDWFDLDNVVDVKFLPVNYEILELLKERERAVKAVAK</sequence>
<dbReference type="Gene3D" id="3.90.79.10">
    <property type="entry name" value="Nucleoside Triphosphate Pyrophosphohydrolase"/>
    <property type="match status" value="1"/>
</dbReference>
<keyword evidence="7 17" id="KW-0378">Hydrolase</keyword>
<evidence type="ECO:0000256" key="10">
    <source>
        <dbReference type="ARBA" id="ARBA00035861"/>
    </source>
</evidence>
<keyword evidence="9" id="KW-0234">DNA repair</keyword>
<protein>
    <recommendedName>
        <fullName evidence="13">8-oxo-dGTP diphosphatase</fullName>
        <ecNumber evidence="12">3.6.1.55</ecNumber>
    </recommendedName>
    <alternativeName>
        <fullName evidence="16">7,8-dihydro-8-oxoguanine-triphosphatase</fullName>
    </alternativeName>
    <alternativeName>
        <fullName evidence="15">Mutator protein MutT</fullName>
    </alternativeName>
    <alternativeName>
        <fullName evidence="14">dGTP pyrophosphohydrolase</fullName>
    </alternativeName>
</protein>
<evidence type="ECO:0000313" key="19">
    <source>
        <dbReference type="EMBL" id="SDK73021.1"/>
    </source>
</evidence>
<proteinExistence type="inferred from homology"/>
<dbReference type="PANTHER" id="PTHR47707:SF1">
    <property type="entry name" value="NUDIX HYDROLASE FAMILY PROTEIN"/>
    <property type="match status" value="1"/>
</dbReference>
<name>A0A1G9EAB9_9BACT</name>
<dbReference type="PROSITE" id="PS00893">
    <property type="entry name" value="NUDIX_BOX"/>
    <property type="match status" value="1"/>
</dbReference>
<reference evidence="20" key="1">
    <citation type="submission" date="2016-10" db="EMBL/GenBank/DDBJ databases">
        <authorList>
            <person name="Varghese N."/>
            <person name="Submissions S."/>
        </authorList>
    </citation>
    <scope>NUCLEOTIDE SEQUENCE [LARGE SCALE GENOMIC DNA]</scope>
    <source>
        <strain evidence="20">DSM 16995</strain>
    </source>
</reference>
<dbReference type="GO" id="GO:0008413">
    <property type="term" value="F:8-oxo-7,8-dihydroguanosine triphosphate pyrophosphatase activity"/>
    <property type="evidence" value="ECO:0007669"/>
    <property type="project" value="TreeGrafter"/>
</dbReference>
<evidence type="ECO:0000256" key="6">
    <source>
        <dbReference type="ARBA" id="ARBA00022763"/>
    </source>
</evidence>
<gene>
    <name evidence="19" type="ORF">SAMN05660337_1018</name>
</gene>
<comment type="cofactor">
    <cofactor evidence="1">
        <name>Mg(2+)</name>
        <dbReference type="ChEBI" id="CHEBI:18420"/>
    </cofactor>
</comment>
<dbReference type="PRINTS" id="PR00502">
    <property type="entry name" value="NUDIXFAMILY"/>
</dbReference>
<keyword evidence="8" id="KW-0460">Magnesium</keyword>
<evidence type="ECO:0000256" key="14">
    <source>
        <dbReference type="ARBA" id="ARBA00041592"/>
    </source>
</evidence>
<comment type="similarity">
    <text evidence="2 17">Belongs to the Nudix hydrolase family.</text>
</comment>
<evidence type="ECO:0000256" key="2">
    <source>
        <dbReference type="ARBA" id="ARBA00005582"/>
    </source>
</evidence>
<evidence type="ECO:0000256" key="16">
    <source>
        <dbReference type="ARBA" id="ARBA00042798"/>
    </source>
</evidence>
<keyword evidence="5" id="KW-0479">Metal-binding</keyword>
<evidence type="ECO:0000256" key="8">
    <source>
        <dbReference type="ARBA" id="ARBA00022842"/>
    </source>
</evidence>
<evidence type="ECO:0000256" key="17">
    <source>
        <dbReference type="RuleBase" id="RU003476"/>
    </source>
</evidence>
<evidence type="ECO:0000256" key="12">
    <source>
        <dbReference type="ARBA" id="ARBA00038905"/>
    </source>
</evidence>
<dbReference type="Pfam" id="PF00293">
    <property type="entry name" value="NUDIX"/>
    <property type="match status" value="1"/>
</dbReference>
<dbReference type="InterPro" id="IPR047127">
    <property type="entry name" value="MutT-like"/>
</dbReference>
<evidence type="ECO:0000256" key="15">
    <source>
        <dbReference type="ARBA" id="ARBA00041979"/>
    </source>
</evidence>
<evidence type="ECO:0000256" key="3">
    <source>
        <dbReference type="ARBA" id="ARBA00022457"/>
    </source>
</evidence>
<dbReference type="GO" id="GO:0046872">
    <property type="term" value="F:metal ion binding"/>
    <property type="evidence" value="ECO:0007669"/>
    <property type="project" value="UniProtKB-KW"/>
</dbReference>
<dbReference type="Proteomes" id="UP000199053">
    <property type="component" value="Unassembled WGS sequence"/>
</dbReference>
<dbReference type="GO" id="GO:0044716">
    <property type="term" value="F:8-oxo-GDP phosphatase activity"/>
    <property type="evidence" value="ECO:0007669"/>
    <property type="project" value="TreeGrafter"/>
</dbReference>
<dbReference type="PROSITE" id="PS51462">
    <property type="entry name" value="NUDIX"/>
    <property type="match status" value="1"/>
</dbReference>
<dbReference type="InterPro" id="IPR020476">
    <property type="entry name" value="Nudix_hydrolase"/>
</dbReference>
<organism evidence="19 20">
    <name type="scientific">Maridesulfovibrio ferrireducens</name>
    <dbReference type="NCBI Taxonomy" id="246191"/>
    <lineage>
        <taxon>Bacteria</taxon>
        <taxon>Pseudomonadati</taxon>
        <taxon>Thermodesulfobacteriota</taxon>
        <taxon>Desulfovibrionia</taxon>
        <taxon>Desulfovibrionales</taxon>
        <taxon>Desulfovibrionaceae</taxon>
        <taxon>Maridesulfovibrio</taxon>
    </lineage>
</organism>
<dbReference type="RefSeq" id="WP_280141302.1">
    <property type="nucleotide sequence ID" value="NZ_FNGA01000002.1"/>
</dbReference>
<dbReference type="EMBL" id="FNGA01000002">
    <property type="protein sequence ID" value="SDK73021.1"/>
    <property type="molecule type" value="Genomic_DNA"/>
</dbReference>